<evidence type="ECO:0000256" key="2">
    <source>
        <dbReference type="ARBA" id="ARBA00004651"/>
    </source>
</evidence>
<evidence type="ECO:0000256" key="14">
    <source>
        <dbReference type="SAM" id="Coils"/>
    </source>
</evidence>
<keyword evidence="13 15" id="KW-0472">Membrane</keyword>
<dbReference type="InterPro" id="IPR005467">
    <property type="entry name" value="His_kinase_dom"/>
</dbReference>
<dbReference type="Proteomes" id="UP000619101">
    <property type="component" value="Unassembled WGS sequence"/>
</dbReference>
<feature type="domain" description="HAMP" evidence="17">
    <location>
        <begin position="179"/>
        <end position="230"/>
    </location>
</feature>
<dbReference type="InterPro" id="IPR003660">
    <property type="entry name" value="HAMP_dom"/>
</dbReference>
<keyword evidence="14" id="KW-0175">Coiled coil</keyword>
<dbReference type="SMART" id="SM00388">
    <property type="entry name" value="HisKA"/>
    <property type="match status" value="1"/>
</dbReference>
<dbReference type="InterPro" id="IPR036097">
    <property type="entry name" value="HisK_dim/P_sf"/>
</dbReference>
<keyword evidence="10" id="KW-0067">ATP-binding</keyword>
<evidence type="ECO:0000256" key="13">
    <source>
        <dbReference type="ARBA" id="ARBA00023136"/>
    </source>
</evidence>
<dbReference type="Pfam" id="PF00672">
    <property type="entry name" value="HAMP"/>
    <property type="match status" value="1"/>
</dbReference>
<evidence type="ECO:0000256" key="7">
    <source>
        <dbReference type="ARBA" id="ARBA00022692"/>
    </source>
</evidence>
<dbReference type="Gene3D" id="6.10.340.10">
    <property type="match status" value="1"/>
</dbReference>
<dbReference type="CDD" id="cd06225">
    <property type="entry name" value="HAMP"/>
    <property type="match status" value="1"/>
</dbReference>
<feature type="domain" description="Histidine kinase" evidence="16">
    <location>
        <begin position="245"/>
        <end position="477"/>
    </location>
</feature>
<evidence type="ECO:0000256" key="8">
    <source>
        <dbReference type="ARBA" id="ARBA00022741"/>
    </source>
</evidence>
<evidence type="ECO:0000256" key="5">
    <source>
        <dbReference type="ARBA" id="ARBA00022553"/>
    </source>
</evidence>
<keyword evidence="7 15" id="KW-0812">Transmembrane</keyword>
<dbReference type="SMART" id="SM00387">
    <property type="entry name" value="HATPase_c"/>
    <property type="match status" value="1"/>
</dbReference>
<dbReference type="PANTHER" id="PTHR45528:SF1">
    <property type="entry name" value="SENSOR HISTIDINE KINASE CPXA"/>
    <property type="match status" value="1"/>
</dbReference>
<dbReference type="SMART" id="SM00304">
    <property type="entry name" value="HAMP"/>
    <property type="match status" value="1"/>
</dbReference>
<reference evidence="18 19" key="1">
    <citation type="submission" date="2020-08" db="EMBL/GenBank/DDBJ databases">
        <title>A Genomic Blueprint of the Chicken Gut Microbiome.</title>
        <authorList>
            <person name="Gilroy R."/>
            <person name="Ravi A."/>
            <person name="Getino M."/>
            <person name="Pursley I."/>
            <person name="Horton D.L."/>
            <person name="Alikhan N.-F."/>
            <person name="Baker D."/>
            <person name="Gharbi K."/>
            <person name="Hall N."/>
            <person name="Watson M."/>
            <person name="Adriaenssens E.M."/>
            <person name="Foster-Nyarko E."/>
            <person name="Jarju S."/>
            <person name="Secka A."/>
            <person name="Antonio M."/>
            <person name="Oren A."/>
            <person name="Chaudhuri R."/>
            <person name="La Ragione R.M."/>
            <person name="Hildebrand F."/>
            <person name="Pallen M.J."/>
        </authorList>
    </citation>
    <scope>NUCLEOTIDE SEQUENCE [LARGE SCALE GENOMIC DNA]</scope>
    <source>
        <strain evidence="18 19">A46</strain>
    </source>
</reference>
<dbReference type="Pfam" id="PF02518">
    <property type="entry name" value="HATPase_c"/>
    <property type="match status" value="1"/>
</dbReference>
<keyword evidence="4" id="KW-1003">Cell membrane</keyword>
<evidence type="ECO:0000256" key="4">
    <source>
        <dbReference type="ARBA" id="ARBA00022475"/>
    </source>
</evidence>
<keyword evidence="9" id="KW-0418">Kinase</keyword>
<dbReference type="Gene3D" id="3.30.565.10">
    <property type="entry name" value="Histidine kinase-like ATPase, C-terminal domain"/>
    <property type="match status" value="1"/>
</dbReference>
<feature type="transmembrane region" description="Helical" evidence="15">
    <location>
        <begin position="155"/>
        <end position="177"/>
    </location>
</feature>
<evidence type="ECO:0000313" key="18">
    <source>
        <dbReference type="EMBL" id="MBD8037785.1"/>
    </source>
</evidence>
<feature type="transmembrane region" description="Helical" evidence="15">
    <location>
        <begin position="6"/>
        <end position="26"/>
    </location>
</feature>
<keyword evidence="5" id="KW-0597">Phosphoprotein</keyword>
<evidence type="ECO:0000256" key="9">
    <source>
        <dbReference type="ARBA" id="ARBA00022777"/>
    </source>
</evidence>
<evidence type="ECO:0000256" key="15">
    <source>
        <dbReference type="SAM" id="Phobius"/>
    </source>
</evidence>
<dbReference type="InterPro" id="IPR036890">
    <property type="entry name" value="HATPase_C_sf"/>
</dbReference>
<evidence type="ECO:0000256" key="3">
    <source>
        <dbReference type="ARBA" id="ARBA00012438"/>
    </source>
</evidence>
<comment type="catalytic activity">
    <reaction evidence="1">
        <text>ATP + protein L-histidine = ADP + protein N-phospho-L-histidine.</text>
        <dbReference type="EC" id="2.7.13.3"/>
    </reaction>
</comment>
<dbReference type="PANTHER" id="PTHR45528">
    <property type="entry name" value="SENSOR HISTIDINE KINASE CPXA"/>
    <property type="match status" value="1"/>
</dbReference>
<evidence type="ECO:0000259" key="16">
    <source>
        <dbReference type="PROSITE" id="PS50109"/>
    </source>
</evidence>
<dbReference type="Pfam" id="PF00512">
    <property type="entry name" value="HisKA"/>
    <property type="match status" value="1"/>
</dbReference>
<dbReference type="EMBL" id="JACSPZ010000007">
    <property type="protein sequence ID" value="MBD8037785.1"/>
    <property type="molecule type" value="Genomic_DNA"/>
</dbReference>
<name>A0ABR8Y0Q4_9BACL</name>
<evidence type="ECO:0000256" key="11">
    <source>
        <dbReference type="ARBA" id="ARBA00022989"/>
    </source>
</evidence>
<dbReference type="InterPro" id="IPR003661">
    <property type="entry name" value="HisK_dim/P_dom"/>
</dbReference>
<evidence type="ECO:0000256" key="1">
    <source>
        <dbReference type="ARBA" id="ARBA00000085"/>
    </source>
</evidence>
<organism evidence="18 19">
    <name type="scientific">Solibacillus faecavium</name>
    <dbReference type="NCBI Taxonomy" id="2762221"/>
    <lineage>
        <taxon>Bacteria</taxon>
        <taxon>Bacillati</taxon>
        <taxon>Bacillota</taxon>
        <taxon>Bacilli</taxon>
        <taxon>Bacillales</taxon>
        <taxon>Caryophanaceae</taxon>
        <taxon>Solibacillus</taxon>
    </lineage>
</organism>
<dbReference type="SUPFAM" id="SSF158472">
    <property type="entry name" value="HAMP domain-like"/>
    <property type="match status" value="1"/>
</dbReference>
<dbReference type="SUPFAM" id="SSF55874">
    <property type="entry name" value="ATPase domain of HSP90 chaperone/DNA topoisomerase II/histidine kinase"/>
    <property type="match status" value="1"/>
</dbReference>
<sequence length="479" mass="54967">MKIKSWLLITYLLIMIIPLIAVYGLYVSINAYYQDKNVEEYFEKWNTVTDLKEILNDTSLYNRTNTFEEIEKLTSDQLMITLYSANGATLYSSNPFTNSTGFEMRDRLYKNLYEFQQNYETFVYKEPVYEGGGIKGVYKITLTRTEWVEQVNQKAIIVGAGLGVVLIVLYSAVIYFLNIRLNRPVKQLIEKMRAYAKGEKTEQLPIGKDELGELTANFQAMQQEIEAARKHLEEEQRQKGFMIASLSHDLKTPLTSIQAYTESLLAGKLTKDEQQEYLHVIHSKSDYMKQLLDDLMMFTLLQSPTYELELVSVDGNEFFEMLLGDYEHISKEKGFHSTTTIQVQDNYLVHPKQFMRVMDNILSNAWVYTNRGGSIHIAAFEASNIPEWCNEELAETCINEGVYVVIENSGATISHQQCEKMFEPLYQVDEARSSLGQRGAGLGLSIAKQIIEKHHGTIQAISDQNKTAIVIWLPKERSN</sequence>
<protein>
    <recommendedName>
        <fullName evidence="3">histidine kinase</fullName>
        <ecNumber evidence="3">2.7.13.3</ecNumber>
    </recommendedName>
</protein>
<evidence type="ECO:0000256" key="10">
    <source>
        <dbReference type="ARBA" id="ARBA00022840"/>
    </source>
</evidence>
<dbReference type="Gene3D" id="1.10.287.130">
    <property type="match status" value="1"/>
</dbReference>
<evidence type="ECO:0000313" key="19">
    <source>
        <dbReference type="Proteomes" id="UP000619101"/>
    </source>
</evidence>
<proteinExistence type="predicted"/>
<dbReference type="PROSITE" id="PS50885">
    <property type="entry name" value="HAMP"/>
    <property type="match status" value="1"/>
</dbReference>
<dbReference type="InterPro" id="IPR003594">
    <property type="entry name" value="HATPase_dom"/>
</dbReference>
<evidence type="ECO:0000256" key="6">
    <source>
        <dbReference type="ARBA" id="ARBA00022679"/>
    </source>
</evidence>
<dbReference type="CDD" id="cd00082">
    <property type="entry name" value="HisKA"/>
    <property type="match status" value="1"/>
</dbReference>
<evidence type="ECO:0000259" key="17">
    <source>
        <dbReference type="PROSITE" id="PS50885"/>
    </source>
</evidence>
<comment type="caution">
    <text evidence="18">The sequence shown here is derived from an EMBL/GenBank/DDBJ whole genome shotgun (WGS) entry which is preliminary data.</text>
</comment>
<dbReference type="InterPro" id="IPR050398">
    <property type="entry name" value="HssS/ArlS-like"/>
</dbReference>
<dbReference type="InterPro" id="IPR004358">
    <property type="entry name" value="Sig_transdc_His_kin-like_C"/>
</dbReference>
<keyword evidence="8" id="KW-0547">Nucleotide-binding</keyword>
<gene>
    <name evidence="18" type="ORF">H9635_13630</name>
</gene>
<dbReference type="PRINTS" id="PR00344">
    <property type="entry name" value="BCTRLSENSOR"/>
</dbReference>
<dbReference type="SUPFAM" id="SSF47384">
    <property type="entry name" value="Homodimeric domain of signal transducing histidine kinase"/>
    <property type="match status" value="1"/>
</dbReference>
<keyword evidence="19" id="KW-1185">Reference proteome</keyword>
<dbReference type="RefSeq" id="WP_191700868.1">
    <property type="nucleotide sequence ID" value="NZ_JACSPZ010000007.1"/>
</dbReference>
<keyword evidence="6" id="KW-0808">Transferase</keyword>
<dbReference type="PROSITE" id="PS50109">
    <property type="entry name" value="HIS_KIN"/>
    <property type="match status" value="1"/>
</dbReference>
<keyword evidence="12" id="KW-0902">Two-component regulatory system</keyword>
<keyword evidence="11 15" id="KW-1133">Transmembrane helix</keyword>
<evidence type="ECO:0000256" key="12">
    <source>
        <dbReference type="ARBA" id="ARBA00023012"/>
    </source>
</evidence>
<comment type="subcellular location">
    <subcellularLocation>
        <location evidence="2">Cell membrane</location>
        <topology evidence="2">Multi-pass membrane protein</topology>
    </subcellularLocation>
</comment>
<accession>A0ABR8Y0Q4</accession>
<dbReference type="EC" id="2.7.13.3" evidence="3"/>
<feature type="coiled-coil region" evidence="14">
    <location>
        <begin position="211"/>
        <end position="238"/>
    </location>
</feature>